<evidence type="ECO:0000313" key="1">
    <source>
        <dbReference type="EMBL" id="RAY13685.1"/>
    </source>
</evidence>
<name>A0A365H3K5_9ACTN</name>
<reference evidence="1 2" key="1">
    <citation type="submission" date="2018-06" db="EMBL/GenBank/DDBJ databases">
        <title>Actinomadura craniellae sp. nov. isolated from marine sponge Craniella sp.</title>
        <authorList>
            <person name="Li L."/>
            <person name="Xu Q.H."/>
            <person name="Lin H.W."/>
            <person name="Lu Y.H."/>
        </authorList>
    </citation>
    <scope>NUCLEOTIDE SEQUENCE [LARGE SCALE GENOMIC DNA]</scope>
    <source>
        <strain evidence="1 2">LHW63021</strain>
    </source>
</reference>
<dbReference type="EMBL" id="QLYX01000008">
    <property type="protein sequence ID" value="RAY13685.1"/>
    <property type="molecule type" value="Genomic_DNA"/>
</dbReference>
<organism evidence="1 2">
    <name type="scientific">Actinomadura craniellae</name>
    <dbReference type="NCBI Taxonomy" id="2231787"/>
    <lineage>
        <taxon>Bacteria</taxon>
        <taxon>Bacillati</taxon>
        <taxon>Actinomycetota</taxon>
        <taxon>Actinomycetes</taxon>
        <taxon>Streptosporangiales</taxon>
        <taxon>Thermomonosporaceae</taxon>
        <taxon>Actinomadura</taxon>
    </lineage>
</organism>
<dbReference type="AlphaFoldDB" id="A0A365H3K5"/>
<dbReference type="RefSeq" id="WP_111869224.1">
    <property type="nucleotide sequence ID" value="NZ_QLYX01000008.1"/>
</dbReference>
<gene>
    <name evidence="1" type="ORF">DPM19_18645</name>
</gene>
<accession>A0A365H3K5</accession>
<dbReference type="OrthoDB" id="3382550at2"/>
<dbReference type="Proteomes" id="UP000251891">
    <property type="component" value="Unassembled WGS sequence"/>
</dbReference>
<proteinExistence type="predicted"/>
<keyword evidence="2" id="KW-1185">Reference proteome</keyword>
<protein>
    <submittedName>
        <fullName evidence="1">Uncharacterized protein</fullName>
    </submittedName>
</protein>
<sequence length="314" mass="34984">MRVELTAAVFATDDHAREVVLLLHHFSEERHQWAVGPLLVEAVESFLDRHVPELAPGYKSLARQAALQHAAYRTPADPTPVVVSPEDIKEHVADLTRPAVVMVEDDATDGGFITAIAQVFKAGDILTAIEKDWLVIDHGGGSGGVFRRAADKRDRFRRLPRVAVVLDSDRLLPDAPSQHDAKVATLRAKEVKVHLLRLREIENYVPDKCLLKLDCQQQDQTRADALARLSKAQRGHYDMKKGFKNNKVPAQQKSLFRGLSAELCKDLTSGFGPKMISCLLDHADILTEEDFRTDVGPDVPDELRAMLAMIREII</sequence>
<comment type="caution">
    <text evidence="1">The sequence shown here is derived from an EMBL/GenBank/DDBJ whole genome shotgun (WGS) entry which is preliminary data.</text>
</comment>
<evidence type="ECO:0000313" key="2">
    <source>
        <dbReference type="Proteomes" id="UP000251891"/>
    </source>
</evidence>